<evidence type="ECO:0000256" key="1">
    <source>
        <dbReference type="SAM" id="Phobius"/>
    </source>
</evidence>
<protein>
    <submittedName>
        <fullName evidence="4">PEP-CTERM sorting domain-containing protein</fullName>
    </submittedName>
</protein>
<keyword evidence="2" id="KW-0732">Signal</keyword>
<evidence type="ECO:0000313" key="4">
    <source>
        <dbReference type="EMBL" id="MXO82693.1"/>
    </source>
</evidence>
<dbReference type="AlphaFoldDB" id="A0A844Z742"/>
<dbReference type="NCBIfam" id="TIGR02595">
    <property type="entry name" value="PEP_CTERM"/>
    <property type="match status" value="1"/>
</dbReference>
<dbReference type="OrthoDB" id="7509429at2"/>
<evidence type="ECO:0000256" key="2">
    <source>
        <dbReference type="SAM" id="SignalP"/>
    </source>
</evidence>
<sequence>MLKSPFTILLAVVASPAYASGGTQVPEPSNLALFGLGLTGLIVGRLMAKRRKNNPPD</sequence>
<feature type="domain" description="Ice-binding protein C-terminal" evidence="3">
    <location>
        <begin position="24"/>
        <end position="45"/>
    </location>
</feature>
<proteinExistence type="predicted"/>
<gene>
    <name evidence="4" type="ORF">GRI35_04825</name>
</gene>
<dbReference type="RefSeq" id="WP_160613116.1">
    <property type="nucleotide sequence ID" value="NZ_JAUFQM010000001.1"/>
</dbReference>
<keyword evidence="1" id="KW-0812">Transmembrane</keyword>
<feature type="signal peptide" evidence="2">
    <location>
        <begin position="1"/>
        <end position="19"/>
    </location>
</feature>
<accession>A0A844Z742</accession>
<comment type="caution">
    <text evidence="4">The sequence shown here is derived from an EMBL/GenBank/DDBJ whole genome shotgun (WGS) entry which is preliminary data.</text>
</comment>
<feature type="chain" id="PRO_5032980121" evidence="2">
    <location>
        <begin position="20"/>
        <end position="57"/>
    </location>
</feature>
<keyword evidence="5" id="KW-1185">Reference proteome</keyword>
<dbReference type="EMBL" id="WTYZ01000001">
    <property type="protein sequence ID" value="MXO82693.1"/>
    <property type="molecule type" value="Genomic_DNA"/>
</dbReference>
<keyword evidence="1" id="KW-1133">Transmembrane helix</keyword>
<dbReference type="Pfam" id="PF07589">
    <property type="entry name" value="PEP-CTERM"/>
    <property type="match status" value="1"/>
</dbReference>
<evidence type="ECO:0000259" key="3">
    <source>
        <dbReference type="Pfam" id="PF07589"/>
    </source>
</evidence>
<organism evidence="4 5">
    <name type="scientific">Pontixanthobacter aestiaquae</name>
    <dbReference type="NCBI Taxonomy" id="1509367"/>
    <lineage>
        <taxon>Bacteria</taxon>
        <taxon>Pseudomonadati</taxon>
        <taxon>Pseudomonadota</taxon>
        <taxon>Alphaproteobacteria</taxon>
        <taxon>Sphingomonadales</taxon>
        <taxon>Erythrobacteraceae</taxon>
        <taxon>Pontixanthobacter</taxon>
    </lineage>
</organism>
<dbReference type="InterPro" id="IPR013424">
    <property type="entry name" value="Ice-binding_C"/>
</dbReference>
<evidence type="ECO:0000313" key="5">
    <source>
        <dbReference type="Proteomes" id="UP000460290"/>
    </source>
</evidence>
<name>A0A844Z742_9SPHN</name>
<keyword evidence="1" id="KW-0472">Membrane</keyword>
<dbReference type="Proteomes" id="UP000460290">
    <property type="component" value="Unassembled WGS sequence"/>
</dbReference>
<feature type="transmembrane region" description="Helical" evidence="1">
    <location>
        <begin position="29"/>
        <end position="48"/>
    </location>
</feature>
<reference evidence="4 5" key="1">
    <citation type="submission" date="2019-12" db="EMBL/GenBank/DDBJ databases">
        <title>Genomic-based taxomic classification of the family Erythrobacteraceae.</title>
        <authorList>
            <person name="Xu L."/>
        </authorList>
    </citation>
    <scope>NUCLEOTIDE SEQUENCE [LARGE SCALE GENOMIC DNA]</scope>
    <source>
        <strain evidence="4 5">KCTC 42006</strain>
    </source>
</reference>